<dbReference type="Gene3D" id="2.60.40.3330">
    <property type="match status" value="1"/>
</dbReference>
<evidence type="ECO:0000256" key="1">
    <source>
        <dbReference type="ARBA" id="ARBA00004613"/>
    </source>
</evidence>
<dbReference type="PANTHER" id="PTHR21700:SF125">
    <property type="entry name" value="TRANSTHYRETIN-RELATED FAMILY DOMAIN-RELATED"/>
    <property type="match status" value="1"/>
</dbReference>
<accession>A0A8S1H8B7</accession>
<evidence type="ECO:0000256" key="3">
    <source>
        <dbReference type="ARBA" id="ARBA00022525"/>
    </source>
</evidence>
<keyword evidence="7" id="KW-1185">Reference proteome</keyword>
<dbReference type="GO" id="GO:0009986">
    <property type="term" value="C:cell surface"/>
    <property type="evidence" value="ECO:0007669"/>
    <property type="project" value="InterPro"/>
</dbReference>
<feature type="signal peptide" evidence="5">
    <location>
        <begin position="1"/>
        <end position="16"/>
    </location>
</feature>
<evidence type="ECO:0000256" key="5">
    <source>
        <dbReference type="SAM" id="SignalP"/>
    </source>
</evidence>
<dbReference type="Pfam" id="PF01060">
    <property type="entry name" value="TTR-52"/>
    <property type="match status" value="1"/>
</dbReference>
<comment type="similarity">
    <text evidence="2">Belongs to the nematode transthyretin-like family.</text>
</comment>
<gene>
    <name evidence="6" type="ORF">CAUJ_LOCUS5359</name>
</gene>
<dbReference type="Proteomes" id="UP000835052">
    <property type="component" value="Unassembled WGS sequence"/>
</dbReference>
<dbReference type="EMBL" id="CAJGYM010000010">
    <property type="protein sequence ID" value="CAD6189440.1"/>
    <property type="molecule type" value="Genomic_DNA"/>
</dbReference>
<sequence length="141" mass="15200">MKLLVVIFAFFAGAHALLFGLIGSEQSAAVTGRLTCNGAPARNVRVKLYEKEATLDVLLDEGTTDANGEFSLQGHKTEVSTIDPKLNIYHKCNYNGMCYQKSSLTVPDNYVSEGATPTKTFNVGTINLANQFSGDSTDCIN</sequence>
<evidence type="ECO:0008006" key="8">
    <source>
        <dbReference type="Google" id="ProtNLM"/>
    </source>
</evidence>
<comment type="caution">
    <text evidence="6">The sequence shown here is derived from an EMBL/GenBank/DDBJ whole genome shotgun (WGS) entry which is preliminary data.</text>
</comment>
<dbReference type="PANTHER" id="PTHR21700">
    <property type="entry name" value="TRANSTHYRETIN-LIKE FAMILY PROTEIN-RELATED"/>
    <property type="match status" value="1"/>
</dbReference>
<dbReference type="InterPro" id="IPR038479">
    <property type="entry name" value="Transthyretin-like_sf"/>
</dbReference>
<dbReference type="OrthoDB" id="5912452at2759"/>
<dbReference type="GO" id="GO:0005576">
    <property type="term" value="C:extracellular region"/>
    <property type="evidence" value="ECO:0007669"/>
    <property type="project" value="UniProtKB-SubCell"/>
</dbReference>
<proteinExistence type="inferred from homology"/>
<dbReference type="InterPro" id="IPR001534">
    <property type="entry name" value="Transthyretin-like"/>
</dbReference>
<protein>
    <recommendedName>
        <fullName evidence="8">Transthyretin-like family protein</fullName>
    </recommendedName>
</protein>
<evidence type="ECO:0000256" key="4">
    <source>
        <dbReference type="ARBA" id="ARBA00022729"/>
    </source>
</evidence>
<reference evidence="6" key="1">
    <citation type="submission" date="2020-10" db="EMBL/GenBank/DDBJ databases">
        <authorList>
            <person name="Kikuchi T."/>
        </authorList>
    </citation>
    <scope>NUCLEOTIDE SEQUENCE</scope>
    <source>
        <strain evidence="6">NKZ352</strain>
    </source>
</reference>
<comment type="subcellular location">
    <subcellularLocation>
        <location evidence="1">Secreted</location>
    </subcellularLocation>
</comment>
<dbReference type="AlphaFoldDB" id="A0A8S1H8B7"/>
<evidence type="ECO:0000313" key="7">
    <source>
        <dbReference type="Proteomes" id="UP000835052"/>
    </source>
</evidence>
<evidence type="ECO:0000256" key="2">
    <source>
        <dbReference type="ARBA" id="ARBA00010112"/>
    </source>
</evidence>
<organism evidence="6 7">
    <name type="scientific">Caenorhabditis auriculariae</name>
    <dbReference type="NCBI Taxonomy" id="2777116"/>
    <lineage>
        <taxon>Eukaryota</taxon>
        <taxon>Metazoa</taxon>
        <taxon>Ecdysozoa</taxon>
        <taxon>Nematoda</taxon>
        <taxon>Chromadorea</taxon>
        <taxon>Rhabditida</taxon>
        <taxon>Rhabditina</taxon>
        <taxon>Rhabditomorpha</taxon>
        <taxon>Rhabditoidea</taxon>
        <taxon>Rhabditidae</taxon>
        <taxon>Peloderinae</taxon>
        <taxon>Caenorhabditis</taxon>
    </lineage>
</organism>
<feature type="chain" id="PRO_5035898012" description="Transthyretin-like family protein" evidence="5">
    <location>
        <begin position="17"/>
        <end position="141"/>
    </location>
</feature>
<evidence type="ECO:0000313" key="6">
    <source>
        <dbReference type="EMBL" id="CAD6189440.1"/>
    </source>
</evidence>
<name>A0A8S1H8B7_9PELO</name>
<keyword evidence="4 5" id="KW-0732">Signal</keyword>
<keyword evidence="3" id="KW-0964">Secreted</keyword>